<comment type="subunit">
    <text evidence="7">Part of a complex composed of FtsB, FtsL and FtsQ.</text>
</comment>
<keyword evidence="7" id="KW-0175">Coiled coil</keyword>
<feature type="topological domain" description="Cytoplasmic" evidence="7">
    <location>
        <begin position="1"/>
        <end position="4"/>
    </location>
</feature>
<feature type="topological domain" description="Periplasmic" evidence="7">
    <location>
        <begin position="23"/>
        <end position="134"/>
    </location>
</feature>
<dbReference type="Pfam" id="PF04977">
    <property type="entry name" value="DivIC"/>
    <property type="match status" value="1"/>
</dbReference>
<sequence length="134" mass="15152">MFRFLNLLLLLIIVLLQVRLWWGDNSLPESWQLEARIEEQQKVTEALAARNAQLAAEVRDLRSGLDAIEERARYELGMVRKNETFYLLINSTVPENASTDSTSSTNASNTNTNTNTNTDSVSSIKPSLEITHEQ</sequence>
<dbReference type="NCBIfam" id="NF002058">
    <property type="entry name" value="PRK00888.1"/>
    <property type="match status" value="1"/>
</dbReference>
<keyword evidence="10" id="KW-1185">Reference proteome</keyword>
<accession>A0A1T4RU60</accession>
<name>A0A1T4RU60_9GAMM</name>
<dbReference type="InterPro" id="IPR007060">
    <property type="entry name" value="FtsL/DivIC"/>
</dbReference>
<dbReference type="STRING" id="64969.SAMN02745127_02575"/>
<dbReference type="EMBL" id="MTSM01000021">
    <property type="protein sequence ID" value="OPX54629.1"/>
    <property type="molecule type" value="Genomic_DNA"/>
</dbReference>
<comment type="caution">
    <text evidence="9">The sequence shown here is derived from an EMBL/GenBank/DDBJ whole genome shotgun (WGS) entry which is preliminary data.</text>
</comment>
<dbReference type="GO" id="GO:0043093">
    <property type="term" value="P:FtsZ-dependent cytokinesis"/>
    <property type="evidence" value="ECO:0007669"/>
    <property type="project" value="UniProtKB-UniRule"/>
</dbReference>
<feature type="coiled-coil region" evidence="7">
    <location>
        <begin position="37"/>
        <end position="71"/>
    </location>
</feature>
<dbReference type="GO" id="GO:0005886">
    <property type="term" value="C:plasma membrane"/>
    <property type="evidence" value="ECO:0007669"/>
    <property type="project" value="UniProtKB-SubCell"/>
</dbReference>
<dbReference type="GO" id="GO:0032153">
    <property type="term" value="C:cell division site"/>
    <property type="evidence" value="ECO:0007669"/>
    <property type="project" value="UniProtKB-UniRule"/>
</dbReference>
<evidence type="ECO:0000256" key="5">
    <source>
        <dbReference type="ARBA" id="ARBA00023136"/>
    </source>
</evidence>
<dbReference type="InterPro" id="IPR023081">
    <property type="entry name" value="Cell_div_FtsB"/>
</dbReference>
<dbReference type="PANTHER" id="PTHR37485:SF1">
    <property type="entry name" value="CELL DIVISION PROTEIN FTSB"/>
    <property type="match status" value="1"/>
</dbReference>
<comment type="similarity">
    <text evidence="7">Belongs to the FtsB family.</text>
</comment>
<dbReference type="HAMAP" id="MF_00599">
    <property type="entry name" value="FtsB"/>
    <property type="match status" value="1"/>
</dbReference>
<keyword evidence="3 7" id="KW-0812">Transmembrane</keyword>
<keyword evidence="5 7" id="KW-0472">Membrane</keyword>
<feature type="region of interest" description="Disordered" evidence="8">
    <location>
        <begin position="95"/>
        <end position="134"/>
    </location>
</feature>
<comment type="function">
    <text evidence="7">Essential cell division protein. May link together the upstream cell division proteins, which are predominantly cytoplasmic, with the downstream cell division proteins, which are predominantly periplasmic.</text>
</comment>
<evidence type="ECO:0000313" key="10">
    <source>
        <dbReference type="Proteomes" id="UP000191418"/>
    </source>
</evidence>
<organism evidence="9 10">
    <name type="scientific">Oceanospirillum multiglobuliferum</name>
    <dbReference type="NCBI Taxonomy" id="64969"/>
    <lineage>
        <taxon>Bacteria</taxon>
        <taxon>Pseudomonadati</taxon>
        <taxon>Pseudomonadota</taxon>
        <taxon>Gammaproteobacteria</taxon>
        <taxon>Oceanospirillales</taxon>
        <taxon>Oceanospirillaceae</taxon>
        <taxon>Oceanospirillum</taxon>
    </lineage>
</organism>
<reference evidence="9 10" key="1">
    <citation type="submission" date="2017-01" db="EMBL/GenBank/DDBJ databases">
        <title>Genome Sequencing of a Marine Spirillum, Oceanospirillum multiglobuliferum ATCC 33336, from Japan.</title>
        <authorList>
            <person name="Carney J.G."/>
            <person name="Trachtenberg A.M."/>
            <person name="Rheaume B.A."/>
            <person name="Linnane J.D."/>
            <person name="Pitts N.L."/>
            <person name="Mykles D.L."/>
            <person name="Maclea K.S."/>
        </authorList>
    </citation>
    <scope>NUCLEOTIDE SEQUENCE [LARGE SCALE GENOMIC DNA]</scope>
    <source>
        <strain evidence="9 10">ATCC 33336</strain>
    </source>
</reference>
<keyword evidence="4 7" id="KW-1133">Transmembrane helix</keyword>
<dbReference type="AlphaFoldDB" id="A0A1T4RU60"/>
<comment type="subcellular location">
    <subcellularLocation>
        <location evidence="7">Cell inner membrane</location>
        <topology evidence="7">Single-pass type II membrane protein</topology>
    </subcellularLocation>
    <text evidence="7">Localizes to the division septum.</text>
</comment>
<gene>
    <name evidence="7" type="primary">ftsB</name>
    <name evidence="9" type="ORF">BTE48_13215</name>
</gene>
<keyword evidence="1 7" id="KW-1003">Cell membrane</keyword>
<evidence type="ECO:0000313" key="9">
    <source>
        <dbReference type="EMBL" id="OPX54629.1"/>
    </source>
</evidence>
<dbReference type="OrthoDB" id="7061211at2"/>
<proteinExistence type="inferred from homology"/>
<feature type="compositionally biased region" description="Low complexity" evidence="8">
    <location>
        <begin position="96"/>
        <end position="123"/>
    </location>
</feature>
<evidence type="ECO:0000256" key="4">
    <source>
        <dbReference type="ARBA" id="ARBA00022989"/>
    </source>
</evidence>
<evidence type="ECO:0000256" key="8">
    <source>
        <dbReference type="SAM" id="MobiDB-lite"/>
    </source>
</evidence>
<evidence type="ECO:0000256" key="7">
    <source>
        <dbReference type="HAMAP-Rule" id="MF_00599"/>
    </source>
</evidence>
<keyword evidence="2 7" id="KW-0132">Cell division</keyword>
<evidence type="ECO:0000256" key="6">
    <source>
        <dbReference type="ARBA" id="ARBA00023306"/>
    </source>
</evidence>
<dbReference type="GO" id="GO:0030428">
    <property type="term" value="C:cell septum"/>
    <property type="evidence" value="ECO:0007669"/>
    <property type="project" value="TreeGrafter"/>
</dbReference>
<dbReference type="RefSeq" id="WP_078746115.1">
    <property type="nucleotide sequence ID" value="NZ_FUXG01000020.1"/>
</dbReference>
<evidence type="ECO:0000256" key="2">
    <source>
        <dbReference type="ARBA" id="ARBA00022618"/>
    </source>
</evidence>
<evidence type="ECO:0000256" key="3">
    <source>
        <dbReference type="ARBA" id="ARBA00022692"/>
    </source>
</evidence>
<keyword evidence="7" id="KW-0997">Cell inner membrane</keyword>
<dbReference type="PANTHER" id="PTHR37485">
    <property type="entry name" value="CELL DIVISION PROTEIN FTSB"/>
    <property type="match status" value="1"/>
</dbReference>
<keyword evidence="6 7" id="KW-0131">Cell cycle</keyword>
<dbReference type="Proteomes" id="UP000191418">
    <property type="component" value="Unassembled WGS sequence"/>
</dbReference>
<protein>
    <recommendedName>
        <fullName evidence="7">Cell division protein FtsB</fullName>
    </recommendedName>
</protein>
<evidence type="ECO:0000256" key="1">
    <source>
        <dbReference type="ARBA" id="ARBA00022475"/>
    </source>
</evidence>